<organism evidence="1 2">
    <name type="scientific">Globodera pallida</name>
    <name type="common">Potato cyst nematode worm</name>
    <name type="synonym">Heterodera pallida</name>
    <dbReference type="NCBI Taxonomy" id="36090"/>
    <lineage>
        <taxon>Eukaryota</taxon>
        <taxon>Metazoa</taxon>
        <taxon>Ecdysozoa</taxon>
        <taxon>Nematoda</taxon>
        <taxon>Chromadorea</taxon>
        <taxon>Rhabditida</taxon>
        <taxon>Tylenchina</taxon>
        <taxon>Tylenchomorpha</taxon>
        <taxon>Tylenchoidea</taxon>
        <taxon>Heteroderidae</taxon>
        <taxon>Heteroderinae</taxon>
        <taxon>Globodera</taxon>
    </lineage>
</organism>
<protein>
    <submittedName>
        <fullName evidence="2">F-box domain-containing protein</fullName>
    </submittedName>
</protein>
<keyword evidence="1" id="KW-1185">Reference proteome</keyword>
<sequence>MSDNTSDEEQQQQMQEISICADIWLDVFALLSPLELGLKMALISDRFDRLVDEHFKTRKWSLGWIGLRRATEGNAALIVSDRTVGLPIPQIAIRGKVINFKNIEISYIDRSAIEFLQRLRRLFDFSGTTVAIATSDDQNRSWDIIRQEIWPLINDNIRHLRVHASQLDRLRQLSPTILHSCAKLQSIDGLFPVFPADDNANASSNQAVAKWLLTRRGDDLPKLLHCNYSGGGMEELTRAFVNDSKRANFIICLTPYILGHVRWAAFWAMTVPLFELTNNFTRERLTFRREGWPWLLVRCPIERDEDQWAVWEREAIELQGSRQWNCITIHFNDMDIGDGMLDANDGRPQ</sequence>
<accession>A0A183BVE6</accession>
<evidence type="ECO:0000313" key="1">
    <source>
        <dbReference type="Proteomes" id="UP000050741"/>
    </source>
</evidence>
<reference evidence="2" key="2">
    <citation type="submission" date="2016-06" db="UniProtKB">
        <authorList>
            <consortium name="WormBaseParasite"/>
        </authorList>
    </citation>
    <scope>IDENTIFICATION</scope>
</reference>
<dbReference type="Proteomes" id="UP000050741">
    <property type="component" value="Unassembled WGS sequence"/>
</dbReference>
<evidence type="ECO:0000313" key="2">
    <source>
        <dbReference type="WBParaSite" id="GPLIN_000458400"/>
    </source>
</evidence>
<dbReference type="WBParaSite" id="GPLIN_000458400">
    <property type="protein sequence ID" value="GPLIN_000458400"/>
    <property type="gene ID" value="GPLIN_000458400"/>
</dbReference>
<dbReference type="AlphaFoldDB" id="A0A183BVE6"/>
<proteinExistence type="predicted"/>
<reference evidence="1" key="1">
    <citation type="submission" date="2014-05" db="EMBL/GenBank/DDBJ databases">
        <title>The genome and life-stage specific transcriptomes of Globodera pallida elucidate key aspects of plant parasitism by a cyst nematode.</title>
        <authorList>
            <person name="Cotton J.A."/>
            <person name="Lilley C.J."/>
            <person name="Jones L.M."/>
            <person name="Kikuchi T."/>
            <person name="Reid A.J."/>
            <person name="Thorpe P."/>
            <person name="Tsai I.J."/>
            <person name="Beasley H."/>
            <person name="Blok V."/>
            <person name="Cock P.J.A."/>
            <person name="Van den Akker S.E."/>
            <person name="Holroyd N."/>
            <person name="Hunt M."/>
            <person name="Mantelin S."/>
            <person name="Naghra H."/>
            <person name="Pain A."/>
            <person name="Palomares-Rius J.E."/>
            <person name="Zarowiecki M."/>
            <person name="Berriman M."/>
            <person name="Jones J.T."/>
            <person name="Urwin P.E."/>
        </authorList>
    </citation>
    <scope>NUCLEOTIDE SEQUENCE [LARGE SCALE GENOMIC DNA]</scope>
    <source>
        <strain evidence="1">Lindley</strain>
    </source>
</reference>
<name>A0A183BVE6_GLOPA</name>